<evidence type="ECO:0000256" key="4">
    <source>
        <dbReference type="ARBA" id="ARBA00024804"/>
    </source>
</evidence>
<dbReference type="Proteomes" id="UP001396898">
    <property type="component" value="Unassembled WGS sequence"/>
</dbReference>
<comment type="catalytic activity">
    <reaction evidence="6">
        <text>an N-acetyl-alpha-D-glucosaminyl-diphospho-di-trans,poly-cis-dolichol + UDP-N-acetyl-alpha-D-glucosamine = an N,N'-diacetylchitobiosyl-diphospho-di-trans,poly-cis-dolichol + UDP + H(+)</text>
        <dbReference type="Rhea" id="RHEA:23380"/>
        <dbReference type="Rhea" id="RHEA-COMP:19507"/>
        <dbReference type="Rhea" id="RHEA-COMP:19510"/>
        <dbReference type="ChEBI" id="CHEBI:15378"/>
        <dbReference type="ChEBI" id="CHEBI:57269"/>
        <dbReference type="ChEBI" id="CHEBI:57705"/>
        <dbReference type="ChEBI" id="CHEBI:58223"/>
        <dbReference type="ChEBI" id="CHEBI:58427"/>
        <dbReference type="EC" id="2.4.1.141"/>
    </reaction>
</comment>
<evidence type="ECO:0000256" key="3">
    <source>
        <dbReference type="ARBA" id="ARBA00017468"/>
    </source>
</evidence>
<keyword evidence="7" id="KW-0256">Endoplasmic reticulum</keyword>
<dbReference type="Pfam" id="PF04101">
    <property type="entry name" value="Glyco_tran_28_C"/>
    <property type="match status" value="1"/>
</dbReference>
<dbReference type="Gene3D" id="3.40.50.2000">
    <property type="entry name" value="Glycogen Phosphorylase B"/>
    <property type="match status" value="1"/>
</dbReference>
<dbReference type="InterPro" id="IPR007235">
    <property type="entry name" value="Glyco_trans_28_C"/>
</dbReference>
<accession>A0ABR1S5C2</accession>
<feature type="compositionally biased region" description="Basic and acidic residues" evidence="8">
    <location>
        <begin position="360"/>
        <end position="376"/>
    </location>
</feature>
<feature type="region of interest" description="Disordered" evidence="8">
    <location>
        <begin position="265"/>
        <end position="376"/>
    </location>
</feature>
<dbReference type="PANTHER" id="PTHR47043:SF1">
    <property type="entry name" value="UDP-N-ACETYLGLUCOSAMINE TRANSFERASE SUBUNIT ALG13"/>
    <property type="match status" value="1"/>
</dbReference>
<comment type="subunit">
    <text evidence="1 7">Heterodimer with ALG14 to form a functional enzyme.</text>
</comment>
<reference evidence="10 11" key="1">
    <citation type="submission" date="2023-01" db="EMBL/GenBank/DDBJ databases">
        <title>Analysis of 21 Apiospora genomes using comparative genomics revels a genus with tremendous synthesis potential of carbohydrate active enzymes and secondary metabolites.</title>
        <authorList>
            <person name="Sorensen T."/>
        </authorList>
    </citation>
    <scope>NUCLEOTIDE SEQUENCE [LARGE SCALE GENOMIC DNA]</scope>
    <source>
        <strain evidence="10 11">CBS 20057</strain>
    </source>
</reference>
<evidence type="ECO:0000256" key="1">
    <source>
        <dbReference type="ARBA" id="ARBA00011198"/>
    </source>
</evidence>
<feature type="domain" description="Glycosyl transferase family 28 C-terminal" evidence="9">
    <location>
        <begin position="60"/>
        <end position="212"/>
    </location>
</feature>
<dbReference type="InterPro" id="IPR052474">
    <property type="entry name" value="UDP-GlcNAc_transferase"/>
</dbReference>
<name>A0ABR1S5C2_9PEZI</name>
<evidence type="ECO:0000256" key="5">
    <source>
        <dbReference type="ARBA" id="ARBA00032061"/>
    </source>
</evidence>
<sequence length="422" mass="46832">MPKEEKSTTKTSNFFADAVANPEHELGRYIKPSTAWDDISKHSTIATMAPADEDQIPGKTCFVTVGATASFRSLIEEVVSPKFVAALAAQGYDTMIVQCGPDYEHFESIRPSDPPVIMSGFSVESNIIEYMRECAPSDEPRKRHMGLIVTHAGAGNIMDALKINTRVIAVPNTDLMGNHQVEMAEEFAKHGWLIQGQIGKLHEAVEQSATFKAASYPPKPPPGSEKRGLEQITQDVVNGTWHGTSGSTLSEYLRGPLRYLWDTMSPRDLGPEYDDEPREEPAGNSDQESDEESDENADSDAEQSDSPKPKLKRVLFDNGDGTSTVTYVPVPENESPGILGRLFGRTNNPDDARANQAGDGTDRDDGTLDEDEQRKQDVFDSIFPNFGQDDGYQETDPEVLRRTRMWENVDDRFDSLFRMFVD</sequence>
<evidence type="ECO:0000256" key="7">
    <source>
        <dbReference type="RuleBase" id="RU362128"/>
    </source>
</evidence>
<organism evidence="10 11">
    <name type="scientific">Apiospora marii</name>
    <dbReference type="NCBI Taxonomy" id="335849"/>
    <lineage>
        <taxon>Eukaryota</taxon>
        <taxon>Fungi</taxon>
        <taxon>Dikarya</taxon>
        <taxon>Ascomycota</taxon>
        <taxon>Pezizomycotina</taxon>
        <taxon>Sordariomycetes</taxon>
        <taxon>Xylariomycetidae</taxon>
        <taxon>Amphisphaeriales</taxon>
        <taxon>Apiosporaceae</taxon>
        <taxon>Apiospora</taxon>
    </lineage>
</organism>
<protein>
    <recommendedName>
        <fullName evidence="3 7">UDP-N-acetylglucosamine transferase subunit ALG13</fullName>
        <ecNumber evidence="2 7">2.4.1.141</ecNumber>
    </recommendedName>
    <alternativeName>
        <fullName evidence="5 7">Asparagine-linked glycosylation protein 13</fullName>
    </alternativeName>
</protein>
<comment type="similarity">
    <text evidence="7">Belongs to the glycosyltransferase 28 family.</text>
</comment>
<dbReference type="PANTHER" id="PTHR47043">
    <property type="entry name" value="UDP-N-ACETYLGLUCOSAMINE TRANSFERASE SUBUNIT ALG13"/>
    <property type="match status" value="1"/>
</dbReference>
<feature type="compositionally biased region" description="Acidic residues" evidence="8">
    <location>
        <begin position="287"/>
        <end position="303"/>
    </location>
</feature>
<proteinExistence type="inferred from homology"/>
<evidence type="ECO:0000256" key="8">
    <source>
        <dbReference type="SAM" id="MobiDB-lite"/>
    </source>
</evidence>
<evidence type="ECO:0000259" key="9">
    <source>
        <dbReference type="Pfam" id="PF04101"/>
    </source>
</evidence>
<comment type="subcellular location">
    <subcellularLocation>
        <location evidence="7">Endoplasmic reticulum</location>
    </subcellularLocation>
</comment>
<dbReference type="EMBL" id="JAQQWI010000007">
    <property type="protein sequence ID" value="KAK8027053.1"/>
    <property type="molecule type" value="Genomic_DNA"/>
</dbReference>
<comment type="function">
    <text evidence="4 7">Involved in protein N-glycosylation. Essential for the second step of the dolichol-linked oligosaccharide pathway.</text>
</comment>
<evidence type="ECO:0000256" key="2">
    <source>
        <dbReference type="ARBA" id="ARBA00012614"/>
    </source>
</evidence>
<keyword evidence="7" id="KW-0328">Glycosyltransferase</keyword>
<comment type="caution">
    <text evidence="10">The sequence shown here is derived from an EMBL/GenBank/DDBJ whole genome shotgun (WGS) entry which is preliminary data.</text>
</comment>
<evidence type="ECO:0000256" key="6">
    <source>
        <dbReference type="ARBA" id="ARBA00048184"/>
    </source>
</evidence>
<dbReference type="EC" id="2.4.1.141" evidence="2 7"/>
<evidence type="ECO:0000313" key="10">
    <source>
        <dbReference type="EMBL" id="KAK8027053.1"/>
    </source>
</evidence>
<keyword evidence="7" id="KW-0808">Transferase</keyword>
<keyword evidence="11" id="KW-1185">Reference proteome</keyword>
<evidence type="ECO:0000313" key="11">
    <source>
        <dbReference type="Proteomes" id="UP001396898"/>
    </source>
</evidence>
<gene>
    <name evidence="7" type="primary">ALG13</name>
    <name evidence="10" type="ORF">PG991_004109</name>
</gene>